<evidence type="ECO:0000256" key="12">
    <source>
        <dbReference type="ARBA" id="ARBA00053547"/>
    </source>
</evidence>
<dbReference type="SUPFAM" id="SSF56655">
    <property type="entry name" value="Carbohydrate phosphatase"/>
    <property type="match status" value="1"/>
</dbReference>
<name>A0A3M2LIG9_9ACTN</name>
<evidence type="ECO:0000256" key="11">
    <source>
        <dbReference type="ARBA" id="ARBA00049158"/>
    </source>
</evidence>
<evidence type="ECO:0000256" key="3">
    <source>
        <dbReference type="ARBA" id="ARBA00004970"/>
    </source>
</evidence>
<feature type="binding site" evidence="13">
    <location>
        <position position="79"/>
    </location>
    <ligand>
        <name>Mg(2+)</name>
        <dbReference type="ChEBI" id="CHEBI:18420"/>
        <label>1</label>
        <note>catalytic</note>
    </ligand>
</feature>
<keyword evidence="9 13" id="KW-0460">Magnesium</keyword>
<evidence type="ECO:0000256" key="6">
    <source>
        <dbReference type="ARBA" id="ARBA00021697"/>
    </source>
</evidence>
<dbReference type="PANTHER" id="PTHR20854">
    <property type="entry name" value="INOSITOL MONOPHOSPHATASE"/>
    <property type="match status" value="1"/>
</dbReference>
<proteinExistence type="predicted"/>
<dbReference type="GO" id="GO:0004401">
    <property type="term" value="F:histidinol-phosphatase activity"/>
    <property type="evidence" value="ECO:0007669"/>
    <property type="project" value="UniProtKB-EC"/>
</dbReference>
<evidence type="ECO:0000256" key="7">
    <source>
        <dbReference type="ARBA" id="ARBA00022723"/>
    </source>
</evidence>
<dbReference type="GO" id="GO:0046854">
    <property type="term" value="P:phosphatidylinositol phosphate biosynthetic process"/>
    <property type="evidence" value="ECO:0007669"/>
    <property type="project" value="InterPro"/>
</dbReference>
<dbReference type="GO" id="GO:0008934">
    <property type="term" value="F:inositol monophosphate 1-phosphatase activity"/>
    <property type="evidence" value="ECO:0007669"/>
    <property type="project" value="TreeGrafter"/>
</dbReference>
<comment type="catalytic activity">
    <reaction evidence="1">
        <text>a myo-inositol phosphate + H2O = myo-inositol + phosphate</text>
        <dbReference type="Rhea" id="RHEA:24056"/>
        <dbReference type="ChEBI" id="CHEBI:15377"/>
        <dbReference type="ChEBI" id="CHEBI:17268"/>
        <dbReference type="ChEBI" id="CHEBI:43474"/>
        <dbReference type="ChEBI" id="CHEBI:84139"/>
        <dbReference type="EC" id="3.1.3.25"/>
    </reaction>
</comment>
<dbReference type="Gene3D" id="3.40.190.80">
    <property type="match status" value="1"/>
</dbReference>
<accession>A0A3M2LIG9</accession>
<dbReference type="EC" id="3.1.3.25" evidence="5"/>
<feature type="binding site" evidence="13">
    <location>
        <position position="82"/>
    </location>
    <ligand>
        <name>Mg(2+)</name>
        <dbReference type="ChEBI" id="CHEBI:18420"/>
        <label>1</label>
        <note>catalytic</note>
    </ligand>
</feature>
<evidence type="ECO:0000256" key="5">
    <source>
        <dbReference type="ARBA" id="ARBA00013106"/>
    </source>
</evidence>
<dbReference type="InterPro" id="IPR020550">
    <property type="entry name" value="Inositol_monophosphatase_CS"/>
</dbReference>
<dbReference type="GO" id="GO:0006020">
    <property type="term" value="P:inositol metabolic process"/>
    <property type="evidence" value="ECO:0007669"/>
    <property type="project" value="TreeGrafter"/>
</dbReference>
<evidence type="ECO:0000256" key="8">
    <source>
        <dbReference type="ARBA" id="ARBA00022801"/>
    </source>
</evidence>
<evidence type="ECO:0000313" key="14">
    <source>
        <dbReference type="EMBL" id="RMI37277.1"/>
    </source>
</evidence>
<dbReference type="Proteomes" id="UP000282674">
    <property type="component" value="Unassembled WGS sequence"/>
</dbReference>
<evidence type="ECO:0000256" key="2">
    <source>
        <dbReference type="ARBA" id="ARBA00001946"/>
    </source>
</evidence>
<sequence length="252" mass="27180">MTDLSVALALADLADAVTLRHFRRKDLAVRAKPDRTLVTEADTETERVLRAHLAHHRPDDTILGEEAGGARGPRCWLLDPVDHTGNFVRGIPVFATLIALVEDGVPTVGVVSAPALERRWWASQGQGAYADGAPLRVSTVDTLPEAGLSFAALDRWDDRSLLPEIADLARRARHSWGSGGFWSQMLVAEGRLDAALDPWGKPWDLAAPKIIIEEAGGRLTDLSGTPTIDHDAALATNGLLHDHLVAALTPRT</sequence>
<evidence type="ECO:0000256" key="1">
    <source>
        <dbReference type="ARBA" id="ARBA00001033"/>
    </source>
</evidence>
<dbReference type="InterPro" id="IPR000760">
    <property type="entry name" value="Inositol_monophosphatase-like"/>
</dbReference>
<evidence type="ECO:0000313" key="15">
    <source>
        <dbReference type="Proteomes" id="UP000282674"/>
    </source>
</evidence>
<keyword evidence="8" id="KW-0378">Hydrolase</keyword>
<organism evidence="14 15">
    <name type="scientific">Actinomadura harenae</name>
    <dbReference type="NCBI Taxonomy" id="2483351"/>
    <lineage>
        <taxon>Bacteria</taxon>
        <taxon>Bacillati</taxon>
        <taxon>Actinomycetota</taxon>
        <taxon>Actinomycetes</taxon>
        <taxon>Streptosporangiales</taxon>
        <taxon>Thermomonosporaceae</taxon>
        <taxon>Actinomadura</taxon>
    </lineage>
</organism>
<dbReference type="Gene3D" id="3.30.540.10">
    <property type="entry name" value="Fructose-1,6-Bisphosphatase, subunit A, domain 1"/>
    <property type="match status" value="1"/>
</dbReference>
<dbReference type="PROSITE" id="PS00630">
    <property type="entry name" value="IMP_2"/>
    <property type="match status" value="1"/>
</dbReference>
<dbReference type="EC" id="3.1.3.15" evidence="4"/>
<reference evidence="14 15" key="1">
    <citation type="submission" date="2018-10" db="EMBL/GenBank/DDBJ databases">
        <title>Isolation from soil.</title>
        <authorList>
            <person name="Hu J."/>
        </authorList>
    </citation>
    <scope>NUCLEOTIDE SEQUENCE [LARGE SCALE GENOMIC DNA]</scope>
    <source>
        <strain evidence="14 15">NEAU-Ht49</strain>
    </source>
</reference>
<comment type="pathway">
    <text evidence="3">Amino-acid biosynthesis; L-histidine biosynthesis; L-histidine from 5-phospho-alpha-D-ribose 1-diphosphate: step 8/9.</text>
</comment>
<keyword evidence="15" id="KW-1185">Reference proteome</keyword>
<feature type="binding site" evidence="13">
    <location>
        <position position="65"/>
    </location>
    <ligand>
        <name>Mg(2+)</name>
        <dbReference type="ChEBI" id="CHEBI:18420"/>
        <label>1</label>
        <note>catalytic</note>
    </ligand>
</feature>
<dbReference type="GO" id="GO:0007165">
    <property type="term" value="P:signal transduction"/>
    <property type="evidence" value="ECO:0007669"/>
    <property type="project" value="TreeGrafter"/>
</dbReference>
<gene>
    <name evidence="14" type="ORF">EBO15_36365</name>
</gene>
<evidence type="ECO:0000256" key="10">
    <source>
        <dbReference type="ARBA" id="ARBA00033209"/>
    </source>
</evidence>
<comment type="function">
    <text evidence="12">Catalyzes the dephosphorylation of histidinol-phosphate to histidinol, the direct precursor of histidine.</text>
</comment>
<dbReference type="EMBL" id="RFFG01000111">
    <property type="protein sequence ID" value="RMI37277.1"/>
    <property type="molecule type" value="Genomic_DNA"/>
</dbReference>
<evidence type="ECO:0000256" key="4">
    <source>
        <dbReference type="ARBA" id="ARBA00013085"/>
    </source>
</evidence>
<comment type="caution">
    <text evidence="14">The sequence shown here is derived from an EMBL/GenBank/DDBJ whole genome shotgun (WGS) entry which is preliminary data.</text>
</comment>
<dbReference type="PANTHER" id="PTHR20854:SF4">
    <property type="entry name" value="INOSITOL-1-MONOPHOSPHATASE-RELATED"/>
    <property type="match status" value="1"/>
</dbReference>
<dbReference type="PRINTS" id="PR00377">
    <property type="entry name" value="IMPHPHTASES"/>
</dbReference>
<dbReference type="FunFam" id="3.30.540.10:FF:000003">
    <property type="entry name" value="Inositol-1-monophosphatase"/>
    <property type="match status" value="1"/>
</dbReference>
<evidence type="ECO:0000256" key="9">
    <source>
        <dbReference type="ARBA" id="ARBA00022842"/>
    </source>
</evidence>
<comment type="cofactor">
    <cofactor evidence="2 13">
        <name>Mg(2+)</name>
        <dbReference type="ChEBI" id="CHEBI:18420"/>
    </cofactor>
</comment>
<keyword evidence="7 13" id="KW-0479">Metal-binding</keyword>
<dbReference type="OrthoDB" id="9772456at2"/>
<protein>
    <recommendedName>
        <fullName evidence="6">Histidinol-phosphatase</fullName>
        <ecNumber evidence="4">3.1.3.15</ecNumber>
        <ecNumber evidence="5">3.1.3.25</ecNumber>
    </recommendedName>
    <alternativeName>
        <fullName evidence="10">Histidinol-phosphate phosphatase</fullName>
    </alternativeName>
</protein>
<dbReference type="GO" id="GO:0046872">
    <property type="term" value="F:metal ion binding"/>
    <property type="evidence" value="ECO:0007669"/>
    <property type="project" value="UniProtKB-KW"/>
</dbReference>
<feature type="binding site" evidence="13">
    <location>
        <position position="204"/>
    </location>
    <ligand>
        <name>Mg(2+)</name>
        <dbReference type="ChEBI" id="CHEBI:18420"/>
        <label>1</label>
        <note>catalytic</note>
    </ligand>
</feature>
<dbReference type="AlphaFoldDB" id="A0A3M2LIG9"/>
<evidence type="ECO:0000256" key="13">
    <source>
        <dbReference type="PIRSR" id="PIRSR600760-2"/>
    </source>
</evidence>
<dbReference type="RefSeq" id="WP_122199011.1">
    <property type="nucleotide sequence ID" value="NZ_JBHSKC010000041.1"/>
</dbReference>
<comment type="catalytic activity">
    <reaction evidence="11">
        <text>L-histidinol phosphate + H2O = L-histidinol + phosphate</text>
        <dbReference type="Rhea" id="RHEA:14465"/>
        <dbReference type="ChEBI" id="CHEBI:15377"/>
        <dbReference type="ChEBI" id="CHEBI:43474"/>
        <dbReference type="ChEBI" id="CHEBI:57699"/>
        <dbReference type="ChEBI" id="CHEBI:57980"/>
        <dbReference type="EC" id="3.1.3.15"/>
    </reaction>
</comment>
<dbReference type="Pfam" id="PF00459">
    <property type="entry name" value="Inositol_P"/>
    <property type="match status" value="1"/>
</dbReference>